<keyword evidence="5" id="KW-1133">Transmembrane helix</keyword>
<feature type="transmembrane region" description="Helical" evidence="5">
    <location>
        <begin position="12"/>
        <end position="32"/>
    </location>
</feature>
<dbReference type="InterPro" id="IPR058625">
    <property type="entry name" value="MdtA-like_BSH"/>
</dbReference>
<name>S0FYZ4_RUMCE</name>
<feature type="region of interest" description="Disordered" evidence="4">
    <location>
        <begin position="476"/>
        <end position="535"/>
    </location>
</feature>
<evidence type="ECO:0000256" key="1">
    <source>
        <dbReference type="ARBA" id="ARBA00004196"/>
    </source>
</evidence>
<keyword evidence="8" id="KW-1185">Reference proteome</keyword>
<dbReference type="SUPFAM" id="SSF111369">
    <property type="entry name" value="HlyD-like secretion proteins"/>
    <property type="match status" value="2"/>
</dbReference>
<dbReference type="InterPro" id="IPR050465">
    <property type="entry name" value="UPF0194_transport"/>
</dbReference>
<dbReference type="RefSeq" id="WP_004623574.1">
    <property type="nucleotide sequence ID" value="NZ_AORV01000015.1"/>
</dbReference>
<protein>
    <submittedName>
        <fullName evidence="7">RND family efflux transporter, MFP subunit</fullName>
    </submittedName>
</protein>
<organism evidence="7 8">
    <name type="scientific">Ruminiclostridium cellobioparum subsp. termitidis CT1112</name>
    <dbReference type="NCBI Taxonomy" id="1195236"/>
    <lineage>
        <taxon>Bacteria</taxon>
        <taxon>Bacillati</taxon>
        <taxon>Bacillota</taxon>
        <taxon>Clostridia</taxon>
        <taxon>Eubacteriales</taxon>
        <taxon>Oscillospiraceae</taxon>
        <taxon>Ruminiclostridium</taxon>
    </lineage>
</organism>
<feature type="coiled-coil region" evidence="3">
    <location>
        <begin position="305"/>
        <end position="332"/>
    </location>
</feature>
<keyword evidence="2 3" id="KW-0175">Coiled coil</keyword>
<dbReference type="AlphaFoldDB" id="S0FYZ4"/>
<evidence type="ECO:0000256" key="5">
    <source>
        <dbReference type="SAM" id="Phobius"/>
    </source>
</evidence>
<accession>S0FYZ4</accession>
<dbReference type="PANTHER" id="PTHR32347:SF14">
    <property type="entry name" value="EFFLUX SYSTEM COMPONENT YKNX-RELATED"/>
    <property type="match status" value="1"/>
</dbReference>
<proteinExistence type="predicted"/>
<feature type="compositionally biased region" description="Polar residues" evidence="4">
    <location>
        <begin position="512"/>
        <end position="531"/>
    </location>
</feature>
<dbReference type="Gene3D" id="2.40.50.100">
    <property type="match status" value="2"/>
</dbReference>
<dbReference type="Proteomes" id="UP000014155">
    <property type="component" value="Unassembled WGS sequence"/>
</dbReference>
<evidence type="ECO:0000256" key="3">
    <source>
        <dbReference type="SAM" id="Coils"/>
    </source>
</evidence>
<dbReference type="PATRIC" id="fig|1195236.3.peg.495"/>
<gene>
    <name evidence="7" type="ORF">CTER_0195</name>
</gene>
<reference evidence="7 8" key="1">
    <citation type="journal article" date="2013" name="Genome Announc.">
        <title>Draft Genome Sequence of the Cellulolytic, Mesophilic, Anaerobic Bacterium Clostridium termitidis Strain CT1112 (DSM 5398).</title>
        <authorList>
            <person name="Lal S."/>
            <person name="Ramachandran U."/>
            <person name="Zhang X."/>
            <person name="Munir R."/>
            <person name="Sparling R."/>
            <person name="Levin D.B."/>
        </authorList>
    </citation>
    <scope>NUCLEOTIDE SEQUENCE [LARGE SCALE GENOMIC DNA]</scope>
    <source>
        <strain evidence="7 8">CT1112</strain>
    </source>
</reference>
<keyword evidence="5" id="KW-0812">Transmembrane</keyword>
<dbReference type="EMBL" id="AORV01000015">
    <property type="protein sequence ID" value="EMS73783.1"/>
    <property type="molecule type" value="Genomic_DNA"/>
</dbReference>
<sequence>MQKGIKWNRKRFITLSIVALVIISIVIGFFYVTKYRAANSTSASAKRTTQVVRGNMEVSLSGSGTVTSSNTSDVMSNVQGKITKAYFKEGDKVKNGDLLFEIDDTDAKLNIQKIENQISQAQLSVSSNQKSYSNLTVTAPFDGKITDIAAKTGENASSNMTLFTITDTSKLTLTVPISTTDIKDIKTGQKAQVSIQEIFDTVEGEVTSIDDYTYTASDGGTVRNVEVTVKNPGRITDSNTASVEISTPDGAKRSNEISRFEYSSKQALKAASNGTFAAVNVKENQYVKKGDVLIRIENDDLEVTAQTNDLKVQDLQNQLEAAKKQLEDYKIYSSIGGTVTGETAVAGDSVKSGDVLISIRDFEQMQFTISVDELDISKVKVGQQVSITIDALEETKQKPLSGEVFYKAMEGNSTNGVATYDVKIKINETESLLAGMNANANIILSQAENTLMVPLEAVTKMGDRAFVRVIGTEGANQQQTGNGKIRGNWGQNGNGNSATTGGADRKAAAGTADSNNDNSNQGRNSQNNAGTSERRQMTGALAANQEYYAGTVMKAVELGMNNDEYVEIKSGLTEGDVVVLPPLVANSTTGTNSQQNGFSLGGLGGGFGGGGMTRVMPAGGASGYPGGTQNNRTSGGSNRQSSSQGQR</sequence>
<evidence type="ECO:0000259" key="6">
    <source>
        <dbReference type="Pfam" id="PF25917"/>
    </source>
</evidence>
<feature type="domain" description="Multidrug resistance protein MdtA-like barrel-sandwich hybrid" evidence="6">
    <location>
        <begin position="70"/>
        <end position="167"/>
    </location>
</feature>
<comment type="caution">
    <text evidence="7">The sequence shown here is derived from an EMBL/GenBank/DDBJ whole genome shotgun (WGS) entry which is preliminary data.</text>
</comment>
<evidence type="ECO:0000313" key="8">
    <source>
        <dbReference type="Proteomes" id="UP000014155"/>
    </source>
</evidence>
<evidence type="ECO:0000256" key="2">
    <source>
        <dbReference type="ARBA" id="ARBA00023054"/>
    </source>
</evidence>
<feature type="region of interest" description="Disordered" evidence="4">
    <location>
        <begin position="614"/>
        <end position="647"/>
    </location>
</feature>
<dbReference type="Gene3D" id="2.40.420.20">
    <property type="match status" value="1"/>
</dbReference>
<dbReference type="PRINTS" id="PR01490">
    <property type="entry name" value="RTXTOXIND"/>
</dbReference>
<comment type="subcellular location">
    <subcellularLocation>
        <location evidence="1">Cell envelope</location>
    </subcellularLocation>
</comment>
<evidence type="ECO:0000256" key="4">
    <source>
        <dbReference type="SAM" id="MobiDB-lite"/>
    </source>
</evidence>
<keyword evidence="5" id="KW-0472">Membrane</keyword>
<feature type="compositionally biased region" description="Low complexity" evidence="4">
    <location>
        <begin position="630"/>
        <end position="647"/>
    </location>
</feature>
<dbReference type="STRING" id="1195236.CTER_0195"/>
<dbReference type="eggNOG" id="COG0845">
    <property type="taxonomic scope" value="Bacteria"/>
</dbReference>
<dbReference type="GO" id="GO:0030313">
    <property type="term" value="C:cell envelope"/>
    <property type="evidence" value="ECO:0007669"/>
    <property type="project" value="UniProtKB-SubCell"/>
</dbReference>
<dbReference type="Pfam" id="PF25917">
    <property type="entry name" value="BSH_RND"/>
    <property type="match status" value="2"/>
</dbReference>
<dbReference type="Gene3D" id="2.40.30.170">
    <property type="match status" value="2"/>
</dbReference>
<feature type="domain" description="Multidrug resistance protein MdtA-like barrel-sandwich hybrid" evidence="6">
    <location>
        <begin position="272"/>
        <end position="355"/>
    </location>
</feature>
<dbReference type="PANTHER" id="PTHR32347">
    <property type="entry name" value="EFFLUX SYSTEM COMPONENT YKNX-RELATED"/>
    <property type="match status" value="1"/>
</dbReference>
<evidence type="ECO:0000313" key="7">
    <source>
        <dbReference type="EMBL" id="EMS73783.1"/>
    </source>
</evidence>